<sequence>ATLASATLAAATRATTTHAPPLPTSAFQAATSDVATVAGPDSVAFRFLQRFALITLGLYHVPLFLNNYPSL</sequence>
<feature type="non-terminal residue" evidence="2">
    <location>
        <position position="1"/>
    </location>
</feature>
<accession>A0A9X4P111</accession>
<evidence type="ECO:0008006" key="4">
    <source>
        <dbReference type="Google" id="ProtNLM"/>
    </source>
</evidence>
<gene>
    <name evidence="2" type="ORF">NF717_12705</name>
</gene>
<feature type="chain" id="PRO_5040969699" description="GPI mannosyltransferase 2" evidence="1">
    <location>
        <begin position="20"/>
        <end position="71"/>
    </location>
</feature>
<proteinExistence type="predicted"/>
<evidence type="ECO:0000313" key="2">
    <source>
        <dbReference type="EMBL" id="MDG6146496.1"/>
    </source>
</evidence>
<feature type="non-terminal residue" evidence="2">
    <location>
        <position position="71"/>
    </location>
</feature>
<dbReference type="AlphaFoldDB" id="A0A9X4P111"/>
<dbReference type="EMBL" id="JAMWFV010000331">
    <property type="protein sequence ID" value="MDG6146496.1"/>
    <property type="molecule type" value="Genomic_DNA"/>
</dbReference>
<organism evidence="2 3">
    <name type="scientific">Lactococcus formosensis</name>
    <dbReference type="NCBI Taxonomy" id="1281486"/>
    <lineage>
        <taxon>Bacteria</taxon>
        <taxon>Bacillati</taxon>
        <taxon>Bacillota</taxon>
        <taxon>Bacilli</taxon>
        <taxon>Lactobacillales</taxon>
        <taxon>Streptococcaceae</taxon>
        <taxon>Lactococcus</taxon>
    </lineage>
</organism>
<dbReference type="Proteomes" id="UP001153199">
    <property type="component" value="Unassembled WGS sequence"/>
</dbReference>
<keyword evidence="3" id="KW-1185">Reference proteome</keyword>
<name>A0A9X4P111_9LACT</name>
<comment type="caution">
    <text evidence="2">The sequence shown here is derived from an EMBL/GenBank/DDBJ whole genome shotgun (WGS) entry which is preliminary data.</text>
</comment>
<keyword evidence="1" id="KW-0732">Signal</keyword>
<feature type="signal peptide" evidence="1">
    <location>
        <begin position="1"/>
        <end position="19"/>
    </location>
</feature>
<reference evidence="2" key="1">
    <citation type="submission" date="2022-06" db="EMBL/GenBank/DDBJ databases">
        <title>Lactococcus from bovine mastitis in China.</title>
        <authorList>
            <person name="Lin Y."/>
            <person name="Han B."/>
        </authorList>
    </citation>
    <scope>NUCLEOTIDE SEQUENCE</scope>
    <source>
        <strain evidence="2">Ningxia-I-26</strain>
    </source>
</reference>
<dbReference type="RefSeq" id="WP_279369274.1">
    <property type="nucleotide sequence ID" value="NZ_JAMWFV010000331.1"/>
</dbReference>
<protein>
    <recommendedName>
        <fullName evidence="4">GPI mannosyltransferase 2</fullName>
    </recommendedName>
</protein>
<evidence type="ECO:0000313" key="3">
    <source>
        <dbReference type="Proteomes" id="UP001153199"/>
    </source>
</evidence>
<evidence type="ECO:0000256" key="1">
    <source>
        <dbReference type="SAM" id="SignalP"/>
    </source>
</evidence>